<dbReference type="GO" id="GO:0003697">
    <property type="term" value="F:single-stranded DNA binding"/>
    <property type="evidence" value="ECO:0007669"/>
    <property type="project" value="TreeGrafter"/>
</dbReference>
<sequence>MKNLSTQLSRSSTTLITLNLRISEHSADQKAFEELSKSRNAELIEAKATFEQSAASLKEQFRQAQNVVRELKRMIDAVSPEVKDELEKLRIRLTEQRDGWMGEGEGEEECLIKQKLELKDLLSKAQMDLKGIHPVDLSIMDRYKKNKPQALWRPRLDEMITSIDEKFDAAFKRMGCLGRISIVEDPDYDKWGIEVQVSFRVKKHLSQSICNFTKHSIRSLGSDNNVKTRVSHCMSRYRSPNSVKREGEPYRDDRE</sequence>
<reference evidence="4" key="1">
    <citation type="submission" date="2014-03" db="EMBL/GenBank/DDBJ databases">
        <title>The Genome Sequence of Puccinia striiformis f. sp. tritici PST-78.</title>
        <authorList>
            <consortium name="The Broad Institute Genome Sequencing Platform"/>
            <person name="Cuomo C."/>
            <person name="Hulbert S."/>
            <person name="Chen X."/>
            <person name="Walker B."/>
            <person name="Young S.K."/>
            <person name="Zeng Q."/>
            <person name="Gargeya S."/>
            <person name="Fitzgerald M."/>
            <person name="Haas B."/>
            <person name="Abouelleil A."/>
            <person name="Alvarado L."/>
            <person name="Arachchi H.M."/>
            <person name="Berlin A.M."/>
            <person name="Chapman S.B."/>
            <person name="Goldberg J."/>
            <person name="Griggs A."/>
            <person name="Gujja S."/>
            <person name="Hansen M."/>
            <person name="Howarth C."/>
            <person name="Imamovic A."/>
            <person name="Larimer J."/>
            <person name="McCowan C."/>
            <person name="Montmayeur A."/>
            <person name="Murphy C."/>
            <person name="Neiman D."/>
            <person name="Pearson M."/>
            <person name="Priest M."/>
            <person name="Roberts A."/>
            <person name="Saif S."/>
            <person name="Shea T."/>
            <person name="Sisk P."/>
            <person name="Sykes S."/>
            <person name="Wortman J."/>
            <person name="Nusbaum C."/>
            <person name="Birren B."/>
        </authorList>
    </citation>
    <scope>NUCLEOTIDE SEQUENCE [LARGE SCALE GENOMIC DNA]</scope>
    <source>
        <strain evidence="4">race PST-78</strain>
    </source>
</reference>
<evidence type="ECO:0000313" key="4">
    <source>
        <dbReference type="Proteomes" id="UP000054564"/>
    </source>
</evidence>
<evidence type="ECO:0000256" key="1">
    <source>
        <dbReference type="ARBA" id="ARBA00023054"/>
    </source>
</evidence>
<dbReference type="AlphaFoldDB" id="A0A0L0VSU3"/>
<dbReference type="PANTHER" id="PTHR45916">
    <property type="entry name" value="STRUCTURAL MAINTENANCE OF CHROMOSOMES PROTEIN 5"/>
    <property type="match status" value="1"/>
</dbReference>
<accession>A0A0L0VSU3</accession>
<dbReference type="STRING" id="1165861.A0A0L0VSU3"/>
<proteinExistence type="predicted"/>
<gene>
    <name evidence="3" type="ORF">PSTG_04556</name>
</gene>
<organism evidence="3 4">
    <name type="scientific">Puccinia striiformis f. sp. tritici PST-78</name>
    <dbReference type="NCBI Taxonomy" id="1165861"/>
    <lineage>
        <taxon>Eukaryota</taxon>
        <taxon>Fungi</taxon>
        <taxon>Dikarya</taxon>
        <taxon>Basidiomycota</taxon>
        <taxon>Pucciniomycotina</taxon>
        <taxon>Pucciniomycetes</taxon>
        <taxon>Pucciniales</taxon>
        <taxon>Pucciniaceae</taxon>
        <taxon>Puccinia</taxon>
    </lineage>
</organism>
<dbReference type="GO" id="GO:0000724">
    <property type="term" value="P:double-strand break repair via homologous recombination"/>
    <property type="evidence" value="ECO:0007669"/>
    <property type="project" value="TreeGrafter"/>
</dbReference>
<evidence type="ECO:0000313" key="3">
    <source>
        <dbReference type="EMBL" id="KNF02353.1"/>
    </source>
</evidence>
<keyword evidence="4" id="KW-1185">Reference proteome</keyword>
<name>A0A0L0VSU3_9BASI</name>
<feature type="coiled-coil region" evidence="2">
    <location>
        <begin position="40"/>
        <end position="74"/>
    </location>
</feature>
<protein>
    <submittedName>
        <fullName evidence="3">Uncharacterized protein</fullName>
    </submittedName>
</protein>
<comment type="caution">
    <text evidence="3">The sequence shown here is derived from an EMBL/GenBank/DDBJ whole genome shotgun (WGS) entry which is preliminary data.</text>
</comment>
<dbReference type="Proteomes" id="UP000054564">
    <property type="component" value="Unassembled WGS sequence"/>
</dbReference>
<dbReference type="GO" id="GO:0030915">
    <property type="term" value="C:Smc5-Smc6 complex"/>
    <property type="evidence" value="ECO:0007669"/>
    <property type="project" value="TreeGrafter"/>
</dbReference>
<dbReference type="GO" id="GO:0005634">
    <property type="term" value="C:nucleus"/>
    <property type="evidence" value="ECO:0007669"/>
    <property type="project" value="TreeGrafter"/>
</dbReference>
<keyword evidence="1 2" id="KW-0175">Coiled coil</keyword>
<evidence type="ECO:0000256" key="2">
    <source>
        <dbReference type="SAM" id="Coils"/>
    </source>
</evidence>
<dbReference type="EMBL" id="AJIL01000024">
    <property type="protein sequence ID" value="KNF02353.1"/>
    <property type="molecule type" value="Genomic_DNA"/>
</dbReference>
<dbReference type="PANTHER" id="PTHR45916:SF1">
    <property type="entry name" value="STRUCTURAL MAINTENANCE OF CHROMOSOMES PROTEIN 5"/>
    <property type="match status" value="1"/>
</dbReference>